<dbReference type="Proteomes" id="UP000839735">
    <property type="component" value="Unassembled WGS sequence"/>
</dbReference>
<feature type="compositionally biased region" description="Basic and acidic residues" evidence="1">
    <location>
        <begin position="91"/>
        <end position="105"/>
    </location>
</feature>
<comment type="caution">
    <text evidence="2">The sequence shown here is derived from an EMBL/GenBank/DDBJ whole genome shotgun (WGS) entry which is preliminary data.</text>
</comment>
<accession>A0A5Y1YFV9</accession>
<feature type="compositionally biased region" description="Basic residues" evidence="1">
    <location>
        <begin position="79"/>
        <end position="90"/>
    </location>
</feature>
<reference evidence="2" key="1">
    <citation type="submission" date="2018-08" db="EMBL/GenBank/DDBJ databases">
        <authorList>
            <person name="Ashton P.M."/>
            <person name="Dallman T."/>
            <person name="Nair S."/>
            <person name="De Pinna E."/>
            <person name="Peters T."/>
            <person name="Grant K."/>
        </authorList>
    </citation>
    <scope>NUCLEOTIDE SEQUENCE [LARGE SCALE GENOMIC DNA]</scope>
    <source>
        <strain evidence="2">294779</strain>
    </source>
</reference>
<evidence type="ECO:0000313" key="2">
    <source>
        <dbReference type="EMBL" id="ECC3917648.1"/>
    </source>
</evidence>
<protein>
    <submittedName>
        <fullName evidence="2">Uncharacterized protein</fullName>
    </submittedName>
</protein>
<organism evidence="2">
    <name type="scientific">Salmonella diarizonae</name>
    <dbReference type="NCBI Taxonomy" id="59204"/>
    <lineage>
        <taxon>Bacteria</taxon>
        <taxon>Pseudomonadati</taxon>
        <taxon>Pseudomonadota</taxon>
        <taxon>Gammaproteobacteria</taxon>
        <taxon>Enterobacterales</taxon>
        <taxon>Enterobacteriaceae</taxon>
        <taxon>Salmonella</taxon>
    </lineage>
</organism>
<proteinExistence type="predicted"/>
<name>A0A5Y1YFV9_SALDZ</name>
<sequence>MEDDTSISPAGTFASEGLSMNELAGLHPQISELSEYEQYLLAALLKKAAADAGRTLNITELRTVAAEFFASRLADRKTHAGYRRRATMSRRTRDSRAQEKSDFHWKPARPRR</sequence>
<feature type="region of interest" description="Disordered" evidence="1">
    <location>
        <begin position="79"/>
        <end position="112"/>
    </location>
</feature>
<evidence type="ECO:0000256" key="1">
    <source>
        <dbReference type="SAM" id="MobiDB-lite"/>
    </source>
</evidence>
<dbReference type="AlphaFoldDB" id="A0A5Y1YFV9"/>
<dbReference type="EMBL" id="AAIBIC010000094">
    <property type="protein sequence ID" value="ECC3917648.1"/>
    <property type="molecule type" value="Genomic_DNA"/>
</dbReference>
<gene>
    <name evidence="2" type="ORF">CTQ69_27765</name>
</gene>